<proteinExistence type="inferred from homology"/>
<dbReference type="InterPro" id="IPR020549">
    <property type="entry name" value="YbeY_CS"/>
</dbReference>
<evidence type="ECO:0000256" key="6">
    <source>
        <dbReference type="ARBA" id="ARBA00022801"/>
    </source>
</evidence>
<dbReference type="GO" id="GO:0004222">
    <property type="term" value="F:metalloendopeptidase activity"/>
    <property type="evidence" value="ECO:0007669"/>
    <property type="project" value="InterPro"/>
</dbReference>
<evidence type="ECO:0000313" key="8">
    <source>
        <dbReference type="EMBL" id="XBT18524.1"/>
    </source>
</evidence>
<organism evidence="8">
    <name type="scientific">Candidatus Shikimatogenerans sp. Tder</name>
    <dbReference type="NCBI Taxonomy" id="3158566"/>
    <lineage>
        <taxon>Bacteria</taxon>
        <taxon>Pseudomonadati</taxon>
        <taxon>Bacteroidota</taxon>
        <taxon>Flavobacteriia</taxon>
        <taxon>Flavobacteriales</taxon>
        <taxon>Candidatus Shikimatogenerans</taxon>
    </lineage>
</organism>
<evidence type="ECO:0000256" key="4">
    <source>
        <dbReference type="ARBA" id="ARBA00022723"/>
    </source>
</evidence>
<dbReference type="InterPro" id="IPR023091">
    <property type="entry name" value="MetalPrtase_cat_dom_sf_prd"/>
</dbReference>
<sequence>MKKIYLSYIINKEKNKKNIRIYIEKLIPFIKFILNKEKIYNYTINYIFCNNKYIFYLNNIFFKKNKNTDVISLHYFYKKYLIGDIYISLEETNINSIYNLVNYKYEILRNVIHGILHIIGYLDDNIYDKNIMYIKQKKYILIYILKYFLKKKK</sequence>
<evidence type="ECO:0000256" key="7">
    <source>
        <dbReference type="ARBA" id="ARBA00022833"/>
    </source>
</evidence>
<accession>A0AAU7QRB1</accession>
<name>A0AAU7QRB1_9FLAO</name>
<keyword evidence="4" id="KW-0479">Metal-binding</keyword>
<dbReference type="Pfam" id="PF02130">
    <property type="entry name" value="YbeY"/>
    <property type="match status" value="1"/>
</dbReference>
<keyword evidence="7" id="KW-0862">Zinc</keyword>
<dbReference type="InterPro" id="IPR002036">
    <property type="entry name" value="YbeY"/>
</dbReference>
<comment type="similarity">
    <text evidence="2">Belongs to the endoribonuclease YbeY family.</text>
</comment>
<dbReference type="GO" id="GO:0004519">
    <property type="term" value="F:endonuclease activity"/>
    <property type="evidence" value="ECO:0007669"/>
    <property type="project" value="UniProtKB-KW"/>
</dbReference>
<evidence type="ECO:0000256" key="5">
    <source>
        <dbReference type="ARBA" id="ARBA00022759"/>
    </source>
</evidence>
<keyword evidence="6" id="KW-0378">Hydrolase</keyword>
<dbReference type="EMBL" id="CP157895">
    <property type="protein sequence ID" value="XBT18524.1"/>
    <property type="molecule type" value="Genomic_DNA"/>
</dbReference>
<dbReference type="GO" id="GO:0006364">
    <property type="term" value="P:rRNA processing"/>
    <property type="evidence" value="ECO:0007669"/>
    <property type="project" value="InterPro"/>
</dbReference>
<evidence type="ECO:0000256" key="1">
    <source>
        <dbReference type="ARBA" id="ARBA00001947"/>
    </source>
</evidence>
<dbReference type="NCBIfam" id="TIGR00043">
    <property type="entry name" value="rRNA maturation RNase YbeY"/>
    <property type="match status" value="1"/>
</dbReference>
<evidence type="ECO:0000256" key="3">
    <source>
        <dbReference type="ARBA" id="ARBA00022722"/>
    </source>
</evidence>
<dbReference type="Gene3D" id="3.40.390.30">
    <property type="entry name" value="Metalloproteases ('zincins'), catalytic domain"/>
    <property type="match status" value="1"/>
</dbReference>
<dbReference type="SUPFAM" id="SSF55486">
    <property type="entry name" value="Metalloproteases ('zincins'), catalytic domain"/>
    <property type="match status" value="1"/>
</dbReference>
<reference evidence="8" key="1">
    <citation type="submission" date="2024-06" db="EMBL/GenBank/DDBJ databases">
        <title>Diversity, functionality, and evolutionary history of bacterial symbionts in false click beetles (Coleoptera, Throscidae).</title>
        <authorList>
            <person name="Wierz J.C."/>
            <person name="Malm H."/>
            <person name="Kaltenpoth M."/>
            <person name="Engl T."/>
        </authorList>
    </citation>
    <scope>NUCLEOTIDE SEQUENCE</scope>
    <source>
        <strain evidence="8">Tder</strain>
    </source>
</reference>
<evidence type="ECO:0000256" key="2">
    <source>
        <dbReference type="ARBA" id="ARBA00010875"/>
    </source>
</evidence>
<dbReference type="AlphaFoldDB" id="A0AAU7QRB1"/>
<comment type="cofactor">
    <cofactor evidence="1">
        <name>Zn(2+)</name>
        <dbReference type="ChEBI" id="CHEBI:29105"/>
    </cofactor>
</comment>
<dbReference type="PROSITE" id="PS01306">
    <property type="entry name" value="UPF0054"/>
    <property type="match status" value="1"/>
</dbReference>
<protein>
    <submittedName>
        <fullName evidence="8">rRNA maturation RNase YbeY</fullName>
    </submittedName>
</protein>
<keyword evidence="5" id="KW-0255">Endonuclease</keyword>
<gene>
    <name evidence="8" type="primary">ybeY</name>
    <name evidence="8" type="ORF">ABNO82_00145</name>
</gene>
<keyword evidence="3" id="KW-0540">Nuclease</keyword>
<dbReference type="GO" id="GO:0046872">
    <property type="term" value="F:metal ion binding"/>
    <property type="evidence" value="ECO:0007669"/>
    <property type="project" value="UniProtKB-KW"/>
</dbReference>